<protein>
    <submittedName>
        <fullName evidence="2">Transmembrane protein 187</fullName>
    </submittedName>
</protein>
<feature type="transmembrane region" description="Helical" evidence="1">
    <location>
        <begin position="63"/>
        <end position="82"/>
    </location>
</feature>
<dbReference type="PANTHER" id="PTHR15066">
    <property type="entry name" value="TRANSMEMBRANE PROTEIN 187"/>
    <property type="match status" value="1"/>
</dbReference>
<sequence>MAPVFLRAFMTVTMATAIICFLVFNGGFDRAFTETGLKHYAERASPILKMVLPKWLKMPLNTLVNFGYIIVGAYWLAVVFNHHDREQITETDAYTFYVFNFMACIYGPIQMIRIVTEQHRYAILDQWVTLPFFMWVYIWGRYLSNGWSNLRVYVATALSVSSYTLTLYYKIGFEIALGLHIVLAITGAALSYRKYSTTEAHKPFLCALLSCTGFVVLKLLDLHLSSLHPVFTKVSGHFLSKVGDVLQIHYVNKFFMALTYRKIDAETKKSK</sequence>
<evidence type="ECO:0000256" key="1">
    <source>
        <dbReference type="SAM" id="Phobius"/>
    </source>
</evidence>
<keyword evidence="1" id="KW-1133">Transmembrane helix</keyword>
<feature type="transmembrane region" description="Helical" evidence="1">
    <location>
        <begin position="94"/>
        <end position="115"/>
    </location>
</feature>
<reference evidence="2 3" key="1">
    <citation type="journal article" date="2017" name="Nat. Ecol. Evol.">
        <title>Scallop genome provides insights into evolution of bilaterian karyotype and development.</title>
        <authorList>
            <person name="Wang S."/>
            <person name="Zhang J."/>
            <person name="Jiao W."/>
            <person name="Li J."/>
            <person name="Xun X."/>
            <person name="Sun Y."/>
            <person name="Guo X."/>
            <person name="Huan P."/>
            <person name="Dong B."/>
            <person name="Zhang L."/>
            <person name="Hu X."/>
            <person name="Sun X."/>
            <person name="Wang J."/>
            <person name="Zhao C."/>
            <person name="Wang Y."/>
            <person name="Wang D."/>
            <person name="Huang X."/>
            <person name="Wang R."/>
            <person name="Lv J."/>
            <person name="Li Y."/>
            <person name="Zhang Z."/>
            <person name="Liu B."/>
            <person name="Lu W."/>
            <person name="Hui Y."/>
            <person name="Liang J."/>
            <person name="Zhou Z."/>
            <person name="Hou R."/>
            <person name="Li X."/>
            <person name="Liu Y."/>
            <person name="Li H."/>
            <person name="Ning X."/>
            <person name="Lin Y."/>
            <person name="Zhao L."/>
            <person name="Xing Q."/>
            <person name="Dou J."/>
            <person name="Li Y."/>
            <person name="Mao J."/>
            <person name="Guo H."/>
            <person name="Dou H."/>
            <person name="Li T."/>
            <person name="Mu C."/>
            <person name="Jiang W."/>
            <person name="Fu Q."/>
            <person name="Fu X."/>
            <person name="Miao Y."/>
            <person name="Liu J."/>
            <person name="Yu Q."/>
            <person name="Li R."/>
            <person name="Liao H."/>
            <person name="Li X."/>
            <person name="Kong Y."/>
            <person name="Jiang Z."/>
            <person name="Chourrout D."/>
            <person name="Li R."/>
            <person name="Bao Z."/>
        </authorList>
    </citation>
    <scope>NUCLEOTIDE SEQUENCE [LARGE SCALE GENOMIC DNA]</scope>
    <source>
        <strain evidence="2 3">PY_sf001</strain>
    </source>
</reference>
<dbReference type="OrthoDB" id="5973769at2759"/>
<keyword evidence="1 2" id="KW-0812">Transmembrane</keyword>
<keyword evidence="1" id="KW-0472">Membrane</keyword>
<feature type="transmembrane region" description="Helical" evidence="1">
    <location>
        <begin position="175"/>
        <end position="192"/>
    </location>
</feature>
<keyword evidence="3" id="KW-1185">Reference proteome</keyword>
<evidence type="ECO:0000313" key="2">
    <source>
        <dbReference type="EMBL" id="OWF35098.1"/>
    </source>
</evidence>
<dbReference type="Proteomes" id="UP000242188">
    <property type="component" value="Unassembled WGS sequence"/>
</dbReference>
<feature type="transmembrane region" description="Helical" evidence="1">
    <location>
        <begin position="121"/>
        <end position="140"/>
    </location>
</feature>
<dbReference type="GO" id="GO:0030133">
    <property type="term" value="C:transport vesicle"/>
    <property type="evidence" value="ECO:0007669"/>
    <property type="project" value="TreeGrafter"/>
</dbReference>
<accession>A0A210PF30</accession>
<dbReference type="InterPro" id="IPR028066">
    <property type="entry name" value="TMEM187"/>
</dbReference>
<dbReference type="EMBL" id="NEDP02076741">
    <property type="protein sequence ID" value="OWF35098.1"/>
    <property type="molecule type" value="Genomic_DNA"/>
</dbReference>
<gene>
    <name evidence="2" type="ORF">KP79_PYT10933</name>
</gene>
<name>A0A210PF30_MIZYE</name>
<evidence type="ECO:0000313" key="3">
    <source>
        <dbReference type="Proteomes" id="UP000242188"/>
    </source>
</evidence>
<dbReference type="Pfam" id="PF15100">
    <property type="entry name" value="TMEM187"/>
    <property type="match status" value="1"/>
</dbReference>
<comment type="caution">
    <text evidence="2">The sequence shown here is derived from an EMBL/GenBank/DDBJ whole genome shotgun (WGS) entry which is preliminary data.</text>
</comment>
<dbReference type="PANTHER" id="PTHR15066:SF0">
    <property type="entry name" value="TRANSMEMBRANE PROTEIN 187"/>
    <property type="match status" value="1"/>
</dbReference>
<proteinExistence type="predicted"/>
<feature type="transmembrane region" description="Helical" evidence="1">
    <location>
        <begin position="5"/>
        <end position="24"/>
    </location>
</feature>
<dbReference type="STRING" id="6573.A0A210PF30"/>
<dbReference type="AlphaFoldDB" id="A0A210PF30"/>
<organism evidence="2 3">
    <name type="scientific">Mizuhopecten yessoensis</name>
    <name type="common">Japanese scallop</name>
    <name type="synonym">Patinopecten yessoensis</name>
    <dbReference type="NCBI Taxonomy" id="6573"/>
    <lineage>
        <taxon>Eukaryota</taxon>
        <taxon>Metazoa</taxon>
        <taxon>Spiralia</taxon>
        <taxon>Lophotrochozoa</taxon>
        <taxon>Mollusca</taxon>
        <taxon>Bivalvia</taxon>
        <taxon>Autobranchia</taxon>
        <taxon>Pteriomorphia</taxon>
        <taxon>Pectinida</taxon>
        <taxon>Pectinoidea</taxon>
        <taxon>Pectinidae</taxon>
        <taxon>Mizuhopecten</taxon>
    </lineage>
</organism>
<feature type="transmembrane region" description="Helical" evidence="1">
    <location>
        <begin position="152"/>
        <end position="169"/>
    </location>
</feature>